<evidence type="ECO:0000313" key="2">
    <source>
        <dbReference type="EMBL" id="MFC4337598.1"/>
    </source>
</evidence>
<reference evidence="3" key="1">
    <citation type="journal article" date="2019" name="Int. J. Syst. Evol. Microbiol.">
        <title>The Global Catalogue of Microorganisms (GCM) 10K type strain sequencing project: providing services to taxonomists for standard genome sequencing and annotation.</title>
        <authorList>
            <consortium name="The Broad Institute Genomics Platform"/>
            <consortium name="The Broad Institute Genome Sequencing Center for Infectious Disease"/>
            <person name="Wu L."/>
            <person name="Ma J."/>
        </authorList>
    </citation>
    <scope>NUCLEOTIDE SEQUENCE [LARGE SCALE GENOMIC DNA]</scope>
    <source>
        <strain evidence="3">IBRC-M 10908</strain>
    </source>
</reference>
<keyword evidence="3" id="KW-1185">Reference proteome</keyword>
<dbReference type="EMBL" id="JBHSDK010000036">
    <property type="protein sequence ID" value="MFC4337598.1"/>
    <property type="molecule type" value="Genomic_DNA"/>
</dbReference>
<dbReference type="SUPFAM" id="SSF159941">
    <property type="entry name" value="MM3350-like"/>
    <property type="match status" value="1"/>
</dbReference>
<proteinExistence type="predicted"/>
<sequence>MRSEPSLPVTAQVQRFYDWLGPGRKLTQTGNLGLKDAKALVAELGTGDEVDPLISDRQFKTHSSTDLPNLMEIYGWAHTTGFVRTVKGKLTPVKNKAKTVHDDQRLTQALFNATFQKTFLADIDPGRGSVLADDYLLGLDIIWQRFRAADTGDGVSLPVVADELWEVISPRWSWPELTDRQLESQRNFVLWDLRRLAGLYARLDAVRVHDDYAQLTEAGRTLYARAQGAPEPGDMIWQVTVELEDVENPRVWRRIEISPATTLSQFHQVIQAIFGWQNCHLHQFTIGDWDYAPTAFQIHGSRDETRVKLSTVIKVGSSGLYVYDLGDDWRHRFTIDAANMAGEGVTYPRCVDGAGTCPQEDNGGAAGWAQLKDAMADPDSPEAGEYTRWLGLNGPDDFDPDVVDLTAINSAVNRLHY</sequence>
<dbReference type="RefSeq" id="WP_380624751.1">
    <property type="nucleotide sequence ID" value="NZ_JBHSDK010000036.1"/>
</dbReference>
<dbReference type="PANTHER" id="PTHR41878">
    <property type="entry name" value="LEXA REPRESSOR-RELATED"/>
    <property type="match status" value="1"/>
</dbReference>
<evidence type="ECO:0000259" key="1">
    <source>
        <dbReference type="Pfam" id="PF07929"/>
    </source>
</evidence>
<organism evidence="2 3">
    <name type="scientific">Salininema proteolyticum</name>
    <dbReference type="NCBI Taxonomy" id="1607685"/>
    <lineage>
        <taxon>Bacteria</taxon>
        <taxon>Bacillati</taxon>
        <taxon>Actinomycetota</taxon>
        <taxon>Actinomycetes</taxon>
        <taxon>Glycomycetales</taxon>
        <taxon>Glycomycetaceae</taxon>
        <taxon>Salininema</taxon>
    </lineage>
</organism>
<name>A0ABV8U4J7_9ACTN</name>
<dbReference type="Pfam" id="PF07929">
    <property type="entry name" value="PRiA4_ORF3"/>
    <property type="match status" value="1"/>
</dbReference>
<dbReference type="Proteomes" id="UP001595823">
    <property type="component" value="Unassembled WGS sequence"/>
</dbReference>
<dbReference type="Gene3D" id="3.10.290.30">
    <property type="entry name" value="MM3350-like"/>
    <property type="match status" value="1"/>
</dbReference>
<accession>A0ABV8U4J7</accession>
<dbReference type="InterPro" id="IPR024047">
    <property type="entry name" value="MM3350-like_sf"/>
</dbReference>
<dbReference type="InterPro" id="IPR012912">
    <property type="entry name" value="Plasmid_pRiA4b_Orf3-like"/>
</dbReference>
<gene>
    <name evidence="2" type="ORF">ACFPET_20590</name>
</gene>
<protein>
    <submittedName>
        <fullName evidence="2">Plasmid pRiA4b ORF-3 family protein</fullName>
    </submittedName>
</protein>
<comment type="caution">
    <text evidence="2">The sequence shown here is derived from an EMBL/GenBank/DDBJ whole genome shotgun (WGS) entry which is preliminary data.</text>
</comment>
<evidence type="ECO:0000313" key="3">
    <source>
        <dbReference type="Proteomes" id="UP001595823"/>
    </source>
</evidence>
<feature type="domain" description="Plasmid pRiA4b Orf3-like" evidence="1">
    <location>
        <begin position="236"/>
        <end position="406"/>
    </location>
</feature>
<dbReference type="PANTHER" id="PTHR41878:SF1">
    <property type="entry name" value="TNPR PROTEIN"/>
    <property type="match status" value="1"/>
</dbReference>